<evidence type="ECO:0000313" key="3">
    <source>
        <dbReference type="Proteomes" id="UP001430953"/>
    </source>
</evidence>
<dbReference type="AlphaFoldDB" id="A0AAW2GQ49"/>
<name>A0AAW2GQ49_9HYME</name>
<evidence type="ECO:0000256" key="1">
    <source>
        <dbReference type="SAM" id="MobiDB-lite"/>
    </source>
</evidence>
<proteinExistence type="predicted"/>
<organism evidence="2 3">
    <name type="scientific">Cardiocondyla obscurior</name>
    <dbReference type="NCBI Taxonomy" id="286306"/>
    <lineage>
        <taxon>Eukaryota</taxon>
        <taxon>Metazoa</taxon>
        <taxon>Ecdysozoa</taxon>
        <taxon>Arthropoda</taxon>
        <taxon>Hexapoda</taxon>
        <taxon>Insecta</taxon>
        <taxon>Pterygota</taxon>
        <taxon>Neoptera</taxon>
        <taxon>Endopterygota</taxon>
        <taxon>Hymenoptera</taxon>
        <taxon>Apocrita</taxon>
        <taxon>Aculeata</taxon>
        <taxon>Formicoidea</taxon>
        <taxon>Formicidae</taxon>
        <taxon>Myrmicinae</taxon>
        <taxon>Cardiocondyla</taxon>
    </lineage>
</organism>
<dbReference type="Proteomes" id="UP001430953">
    <property type="component" value="Unassembled WGS sequence"/>
</dbReference>
<sequence length="70" mass="7462">MFIEKPGGFGIVEFETSRDSRSSDVIVLLEALERALCSGRFAGRGEQSTPSTAGLAGPYPHTRGNANYEG</sequence>
<dbReference type="EMBL" id="JADYXP020000003">
    <property type="protein sequence ID" value="KAL0129378.1"/>
    <property type="molecule type" value="Genomic_DNA"/>
</dbReference>
<accession>A0AAW2GQ49</accession>
<keyword evidence="3" id="KW-1185">Reference proteome</keyword>
<protein>
    <submittedName>
        <fullName evidence="2">Uncharacterized protein</fullName>
    </submittedName>
</protein>
<reference evidence="2 3" key="1">
    <citation type="submission" date="2023-03" db="EMBL/GenBank/DDBJ databases">
        <title>High recombination rates correlate with genetic variation in Cardiocondyla obscurior ants.</title>
        <authorList>
            <person name="Errbii M."/>
        </authorList>
    </citation>
    <scope>NUCLEOTIDE SEQUENCE [LARGE SCALE GENOMIC DNA]</scope>
    <source>
        <strain evidence="2">Alpha-2009</strain>
        <tissue evidence="2">Whole body</tissue>
    </source>
</reference>
<evidence type="ECO:0000313" key="2">
    <source>
        <dbReference type="EMBL" id="KAL0129378.1"/>
    </source>
</evidence>
<comment type="caution">
    <text evidence="2">The sequence shown here is derived from an EMBL/GenBank/DDBJ whole genome shotgun (WGS) entry which is preliminary data.</text>
</comment>
<feature type="region of interest" description="Disordered" evidence="1">
    <location>
        <begin position="40"/>
        <end position="70"/>
    </location>
</feature>
<gene>
    <name evidence="2" type="ORF">PUN28_004224</name>
</gene>